<organism evidence="2 3">
    <name type="scientific">Paenibacillus alvei TS-15</name>
    <dbReference type="NCBI Taxonomy" id="1117108"/>
    <lineage>
        <taxon>Bacteria</taxon>
        <taxon>Bacillati</taxon>
        <taxon>Bacillota</taxon>
        <taxon>Bacilli</taxon>
        <taxon>Bacillales</taxon>
        <taxon>Paenibacillaceae</taxon>
        <taxon>Paenibacillus</taxon>
    </lineage>
</organism>
<dbReference type="Proteomes" id="UP000015344">
    <property type="component" value="Unassembled WGS sequence"/>
</dbReference>
<feature type="region of interest" description="Disordered" evidence="1">
    <location>
        <begin position="190"/>
        <end position="215"/>
    </location>
</feature>
<dbReference type="PATRIC" id="fig|1117108.3.peg.3752"/>
<accession>S9SNW7</accession>
<protein>
    <submittedName>
        <fullName evidence="2">Uncharacterized protein</fullName>
    </submittedName>
</protein>
<evidence type="ECO:0000256" key="1">
    <source>
        <dbReference type="SAM" id="MobiDB-lite"/>
    </source>
</evidence>
<proteinExistence type="predicted"/>
<sequence>MNDFFTQMACKTLLVSSSESSSAFALPDLKEGALASLAFQPQMVAPLLTPEPAMLGESRVELLERNVSGEEEVEPSSLVKRSRPLVRREKANSESDREDEEFSALRSESPRHHERITTASRQSADQKERLQFSERLPIVPQPANVFSPNTDVQKSNGVPYEQDQTEQPQQLIRPVGMMRFESVFSPTLQVQQNQGVQPGEQPRQPAMREAESTASTAVPHVIKVSIGRVDVRALVTSTPPRQMSQITAQRSALQEYLEARNQGKL</sequence>
<feature type="compositionally biased region" description="Basic and acidic residues" evidence="1">
    <location>
        <begin position="86"/>
        <end position="95"/>
    </location>
</feature>
<feature type="region of interest" description="Disordered" evidence="1">
    <location>
        <begin position="66"/>
        <end position="128"/>
    </location>
</feature>
<name>S9SNW7_PAEAL</name>
<evidence type="ECO:0000313" key="2">
    <source>
        <dbReference type="EMBL" id="EPY05768.1"/>
    </source>
</evidence>
<comment type="caution">
    <text evidence="2">The sequence shown here is derived from an EMBL/GenBank/DDBJ whole genome shotgun (WGS) entry which is preliminary data.</text>
</comment>
<dbReference type="EMBL" id="ATMT01000062">
    <property type="protein sequence ID" value="EPY05768.1"/>
    <property type="molecule type" value="Genomic_DNA"/>
</dbReference>
<evidence type="ECO:0000313" key="3">
    <source>
        <dbReference type="Proteomes" id="UP000015344"/>
    </source>
</evidence>
<reference evidence="2 3" key="1">
    <citation type="submission" date="2013-05" db="EMBL/GenBank/DDBJ databases">
        <authorList>
            <person name="Strain E.A."/>
            <person name="Brown E."/>
            <person name="Allard M.W."/>
            <person name="Luo Y.L."/>
        </authorList>
    </citation>
    <scope>NUCLEOTIDE SEQUENCE [LARGE SCALE GENOMIC DNA]</scope>
    <source>
        <strain evidence="2 3">TS-15</strain>
    </source>
</reference>
<gene>
    <name evidence="2" type="ORF">PAALTS15_18248</name>
</gene>
<dbReference type="AlphaFoldDB" id="S9SNW7"/>
<dbReference type="RefSeq" id="WP_021260930.1">
    <property type="nucleotide sequence ID" value="NZ_ATMT01000062.1"/>
</dbReference>